<reference evidence="5" key="1">
    <citation type="submission" date="2015-10" db="EMBL/GenBank/DDBJ databases">
        <authorList>
            <person name="Devillers H."/>
        </authorList>
    </citation>
    <scope>NUCLEOTIDE SEQUENCE [LARGE SCALE GENOMIC DNA]</scope>
</reference>
<organism evidence="4 5">
    <name type="scientific">Lachancea quebecensis</name>
    <dbReference type="NCBI Taxonomy" id="1654605"/>
    <lineage>
        <taxon>Eukaryota</taxon>
        <taxon>Fungi</taxon>
        <taxon>Dikarya</taxon>
        <taxon>Ascomycota</taxon>
        <taxon>Saccharomycotina</taxon>
        <taxon>Saccharomycetes</taxon>
        <taxon>Saccharomycetales</taxon>
        <taxon>Saccharomycetaceae</taxon>
        <taxon>Lachancea</taxon>
    </lineage>
</organism>
<name>A0A0P1KWS7_9SACH</name>
<dbReference type="PANTHER" id="PTHR10204:SF34">
    <property type="entry name" value="NAD(P)H DEHYDROGENASE [QUINONE] 1 ISOFORM 1"/>
    <property type="match status" value="1"/>
</dbReference>
<dbReference type="PANTHER" id="PTHR10204">
    <property type="entry name" value="NAD P H OXIDOREDUCTASE-RELATED"/>
    <property type="match status" value="1"/>
</dbReference>
<accession>A0A0P1KWS7</accession>
<feature type="domain" description="Flavodoxin-like fold" evidence="3">
    <location>
        <begin position="1"/>
        <end position="216"/>
    </location>
</feature>
<evidence type="ECO:0000313" key="5">
    <source>
        <dbReference type="Proteomes" id="UP000236544"/>
    </source>
</evidence>
<sequence length="262" mass="29758">MKYLIVHAHPEPQSLTSSLKDVVVKELESQGHEVRVSDLYAQKWKTSIDSNDFEQVSKNERLAIVQASQDAYTRGTLTEDVKKEQEKIFWADTVIFSFPLWWFSMPAILKGWFDRVYSCGLAYGVGEYNASHWGDRYGEGAFSGKRAMLLVTVGGSEVHYSARGISGPLEDILFPINHGMLFYPGFTVLPPIVLHNTISVTEQGFQNASNEIRQRLRNIYSIRPIPYRKQNYGDYLIPSLVLRDDIKSGSKGFSIHKNGMQE</sequence>
<dbReference type="Pfam" id="PF02525">
    <property type="entry name" value="Flavodoxin_2"/>
    <property type="match status" value="1"/>
</dbReference>
<dbReference type="AlphaFoldDB" id="A0A0P1KWS7"/>
<dbReference type="Gene3D" id="3.40.50.360">
    <property type="match status" value="1"/>
</dbReference>
<dbReference type="EMBL" id="LN890555">
    <property type="protein sequence ID" value="CUS24603.1"/>
    <property type="molecule type" value="Genomic_DNA"/>
</dbReference>
<dbReference type="InterPro" id="IPR029039">
    <property type="entry name" value="Flavoprotein-like_sf"/>
</dbReference>
<evidence type="ECO:0000256" key="1">
    <source>
        <dbReference type="ARBA" id="ARBA00006252"/>
    </source>
</evidence>
<dbReference type="GO" id="GO:0003955">
    <property type="term" value="F:NAD(P)H dehydrogenase (quinone) activity"/>
    <property type="evidence" value="ECO:0007669"/>
    <property type="project" value="TreeGrafter"/>
</dbReference>
<dbReference type="InterPro" id="IPR051545">
    <property type="entry name" value="NAD(P)H_dehydrogenase_qn"/>
</dbReference>
<evidence type="ECO:0000259" key="3">
    <source>
        <dbReference type="Pfam" id="PF02525"/>
    </source>
</evidence>
<evidence type="ECO:0000313" key="4">
    <source>
        <dbReference type="EMBL" id="CUS24603.1"/>
    </source>
</evidence>
<evidence type="ECO:0000256" key="2">
    <source>
        <dbReference type="ARBA" id="ARBA00023002"/>
    </source>
</evidence>
<comment type="similarity">
    <text evidence="1">Belongs to the NAD(P)H dehydrogenase (quinone) family.</text>
</comment>
<dbReference type="OrthoDB" id="26889at2759"/>
<dbReference type="InterPro" id="IPR003680">
    <property type="entry name" value="Flavodoxin_fold"/>
</dbReference>
<dbReference type="SUPFAM" id="SSF52218">
    <property type="entry name" value="Flavoproteins"/>
    <property type="match status" value="1"/>
</dbReference>
<dbReference type="Proteomes" id="UP000236544">
    <property type="component" value="Unassembled WGS sequence"/>
</dbReference>
<keyword evidence="5" id="KW-1185">Reference proteome</keyword>
<protein>
    <submittedName>
        <fullName evidence="4">LAQU0S17e02784g1_1</fullName>
    </submittedName>
</protein>
<gene>
    <name evidence="4" type="ORF">LAQU0_S17e02784g</name>
</gene>
<proteinExistence type="inferred from homology"/>
<dbReference type="GO" id="GO:0005829">
    <property type="term" value="C:cytosol"/>
    <property type="evidence" value="ECO:0007669"/>
    <property type="project" value="TreeGrafter"/>
</dbReference>
<keyword evidence="2" id="KW-0560">Oxidoreductase</keyword>